<evidence type="ECO:0000313" key="3">
    <source>
        <dbReference type="Proteomes" id="UP000053424"/>
    </source>
</evidence>
<keyword evidence="1" id="KW-0732">Signal</keyword>
<dbReference type="Proteomes" id="UP000053424">
    <property type="component" value="Unassembled WGS sequence"/>
</dbReference>
<dbReference type="OrthoDB" id="2969757at2759"/>
<name>A0A0C3BVN4_HEBCY</name>
<reference evidence="3" key="2">
    <citation type="submission" date="2015-01" db="EMBL/GenBank/DDBJ databases">
        <title>Evolutionary Origins and Diversification of the Mycorrhizal Mutualists.</title>
        <authorList>
            <consortium name="DOE Joint Genome Institute"/>
            <consortium name="Mycorrhizal Genomics Consortium"/>
            <person name="Kohler A."/>
            <person name="Kuo A."/>
            <person name="Nagy L.G."/>
            <person name="Floudas D."/>
            <person name="Copeland A."/>
            <person name="Barry K.W."/>
            <person name="Cichocki N."/>
            <person name="Veneault-Fourrey C."/>
            <person name="LaButti K."/>
            <person name="Lindquist E.A."/>
            <person name="Lipzen A."/>
            <person name="Lundell T."/>
            <person name="Morin E."/>
            <person name="Murat C."/>
            <person name="Riley R."/>
            <person name="Ohm R."/>
            <person name="Sun H."/>
            <person name="Tunlid A."/>
            <person name="Henrissat B."/>
            <person name="Grigoriev I.V."/>
            <person name="Hibbett D.S."/>
            <person name="Martin F."/>
        </authorList>
    </citation>
    <scope>NUCLEOTIDE SEQUENCE [LARGE SCALE GENOMIC DNA]</scope>
    <source>
        <strain evidence="3">h7</strain>
    </source>
</reference>
<sequence length="192" mass="21063">MFISKIFLVLFALLFSSALAAPLLVGSALRSPARIERSLDDPQLSTRGFAHIVQAARIAGQIKRKVRPTPGKAVFWTGRIPHPNKSHDPVSVQGSTEKWAKAKGKEVLEPTLKMHGIHIPSQDHNPYAPKLWNIASQVYAQRASGHVHAIVGTELRDGNTYQKIEKPELMNNNKVTKITEHNAATGGTTVVK</sequence>
<proteinExistence type="predicted"/>
<reference evidence="2 3" key="1">
    <citation type="submission" date="2014-04" db="EMBL/GenBank/DDBJ databases">
        <authorList>
            <consortium name="DOE Joint Genome Institute"/>
            <person name="Kuo A."/>
            <person name="Gay G."/>
            <person name="Dore J."/>
            <person name="Kohler A."/>
            <person name="Nagy L.G."/>
            <person name="Floudas D."/>
            <person name="Copeland A."/>
            <person name="Barry K.W."/>
            <person name="Cichocki N."/>
            <person name="Veneault-Fourrey C."/>
            <person name="LaButti K."/>
            <person name="Lindquist E.A."/>
            <person name="Lipzen A."/>
            <person name="Lundell T."/>
            <person name="Morin E."/>
            <person name="Murat C."/>
            <person name="Sun H."/>
            <person name="Tunlid A."/>
            <person name="Henrissat B."/>
            <person name="Grigoriev I.V."/>
            <person name="Hibbett D.S."/>
            <person name="Martin F."/>
            <person name="Nordberg H.P."/>
            <person name="Cantor M.N."/>
            <person name="Hua S.X."/>
        </authorList>
    </citation>
    <scope>NUCLEOTIDE SEQUENCE [LARGE SCALE GENOMIC DNA]</scope>
    <source>
        <strain evidence="3">h7</strain>
    </source>
</reference>
<gene>
    <name evidence="2" type="ORF">M413DRAFT_32494</name>
</gene>
<evidence type="ECO:0000256" key="1">
    <source>
        <dbReference type="SAM" id="SignalP"/>
    </source>
</evidence>
<accession>A0A0C3BVN4</accession>
<dbReference type="AlphaFoldDB" id="A0A0C3BVN4"/>
<feature type="chain" id="PRO_5002162214" evidence="1">
    <location>
        <begin position="21"/>
        <end position="192"/>
    </location>
</feature>
<evidence type="ECO:0000313" key="2">
    <source>
        <dbReference type="EMBL" id="KIM35476.1"/>
    </source>
</evidence>
<dbReference type="HOGENOM" id="CLU_095025_0_0_1"/>
<keyword evidence="3" id="KW-1185">Reference proteome</keyword>
<organism evidence="2 3">
    <name type="scientific">Hebeloma cylindrosporum</name>
    <dbReference type="NCBI Taxonomy" id="76867"/>
    <lineage>
        <taxon>Eukaryota</taxon>
        <taxon>Fungi</taxon>
        <taxon>Dikarya</taxon>
        <taxon>Basidiomycota</taxon>
        <taxon>Agaricomycotina</taxon>
        <taxon>Agaricomycetes</taxon>
        <taxon>Agaricomycetidae</taxon>
        <taxon>Agaricales</taxon>
        <taxon>Agaricineae</taxon>
        <taxon>Hymenogastraceae</taxon>
        <taxon>Hebeloma</taxon>
    </lineage>
</organism>
<protein>
    <submittedName>
        <fullName evidence="2">Uncharacterized protein</fullName>
    </submittedName>
</protein>
<dbReference type="SUPFAM" id="SSF52309">
    <property type="entry name" value="N-(deoxy)ribosyltransferase-like"/>
    <property type="match status" value="1"/>
</dbReference>
<dbReference type="EMBL" id="KN831820">
    <property type="protein sequence ID" value="KIM35476.1"/>
    <property type="molecule type" value="Genomic_DNA"/>
</dbReference>
<feature type="signal peptide" evidence="1">
    <location>
        <begin position="1"/>
        <end position="20"/>
    </location>
</feature>